<keyword evidence="3" id="KW-1185">Reference proteome</keyword>
<organism evidence="2 3">
    <name type="scientific">Phyllachora maydis</name>
    <dbReference type="NCBI Taxonomy" id="1825666"/>
    <lineage>
        <taxon>Eukaryota</taxon>
        <taxon>Fungi</taxon>
        <taxon>Dikarya</taxon>
        <taxon>Ascomycota</taxon>
        <taxon>Pezizomycotina</taxon>
        <taxon>Sordariomycetes</taxon>
        <taxon>Sordariomycetidae</taxon>
        <taxon>Phyllachorales</taxon>
        <taxon>Phyllachoraceae</taxon>
        <taxon>Phyllachora</taxon>
    </lineage>
</organism>
<comment type="caution">
    <text evidence="2">The sequence shown here is derived from an EMBL/GenBank/DDBJ whole genome shotgun (WGS) entry which is preliminary data.</text>
</comment>
<evidence type="ECO:0000256" key="1">
    <source>
        <dbReference type="SAM" id="MobiDB-lite"/>
    </source>
</evidence>
<name>A0AAD9I6W4_9PEZI</name>
<feature type="compositionally biased region" description="Acidic residues" evidence="1">
    <location>
        <begin position="416"/>
        <end position="426"/>
    </location>
</feature>
<reference evidence="2" key="1">
    <citation type="journal article" date="2023" name="Mol. Plant Microbe Interact.">
        <title>Elucidating the Obligate Nature and Biological Capacity of an Invasive Fungal Corn Pathogen.</title>
        <authorList>
            <person name="MacCready J.S."/>
            <person name="Roggenkamp E.M."/>
            <person name="Gdanetz K."/>
            <person name="Chilvers M.I."/>
        </authorList>
    </citation>
    <scope>NUCLEOTIDE SEQUENCE</scope>
    <source>
        <strain evidence="2">PM02</strain>
    </source>
</reference>
<feature type="compositionally biased region" description="Acidic residues" evidence="1">
    <location>
        <begin position="45"/>
        <end position="55"/>
    </location>
</feature>
<feature type="region of interest" description="Disordered" evidence="1">
    <location>
        <begin position="263"/>
        <end position="293"/>
    </location>
</feature>
<accession>A0AAD9I6W4</accession>
<proteinExistence type="predicted"/>
<dbReference type="Proteomes" id="UP001217918">
    <property type="component" value="Unassembled WGS sequence"/>
</dbReference>
<dbReference type="EMBL" id="JAQQPM010000005">
    <property type="protein sequence ID" value="KAK2071645.1"/>
    <property type="molecule type" value="Genomic_DNA"/>
</dbReference>
<feature type="compositionally biased region" description="Low complexity" evidence="1">
    <location>
        <begin position="448"/>
        <end position="464"/>
    </location>
</feature>
<evidence type="ECO:0000313" key="2">
    <source>
        <dbReference type="EMBL" id="KAK2071645.1"/>
    </source>
</evidence>
<feature type="compositionally biased region" description="Basic and acidic residues" evidence="1">
    <location>
        <begin position="434"/>
        <end position="447"/>
    </location>
</feature>
<gene>
    <name evidence="2" type="ORF">P8C59_006051</name>
</gene>
<feature type="region of interest" description="Disordered" evidence="1">
    <location>
        <begin position="1"/>
        <end position="181"/>
    </location>
</feature>
<dbReference type="AlphaFoldDB" id="A0AAD9I6W4"/>
<sequence>MSRNARQHPPRTPVKASKRRDRGRDSDSCTSPDLSDDSGYSGVEDISDSDEDDEDHVYAAEEEHMIKQAVRNVAPVPPRPQEDVGDEADEEDEEDEEDDDDDDDDDDDVDEDQEDPKPEGFAGVFIDSSPTWDGFASDELIPDMQANDAPQDVVVERHVRFAGVPDSDSDSTTSDLSDDANQFFPDIFVEQSSLDPAFRREVERDDEDSDHSGTFWDFHNSQDPWAESDNEALVQGGGFDQDFTPHATPVASAAVTAVSSLGSPADVQELGGYETDGDTTEEEVPEPIPHDSERKPIAVINPLTRKMMIFTPQKRRQFDLAPESFNFDFVNHPSFTQSSPILANPSSLMMSAMFSSNTFGDFLNSQPIGPAEAFFPCASDPVHAVETDSDLVDEYYQDEEEDSLRLDDFIVGFGDSDSEASGDDRDESTSSPVKEPKDGSAQDDRATPSRPRAISSASARSDTSGMHPLLSHFGNNSDAVGAFRRHQINQQLISSAKASQESLAFSGPLTYGTLRGIKNGSMSTVTSPLTPARKRKVKNGASVREENTLSWDTGSILDSPSCVMARKREGADDEELFLADGRVAKRIRHDTSDQFDMI</sequence>
<protein>
    <submittedName>
        <fullName evidence="2">Uncharacterized protein</fullName>
    </submittedName>
</protein>
<evidence type="ECO:0000313" key="3">
    <source>
        <dbReference type="Proteomes" id="UP001217918"/>
    </source>
</evidence>
<feature type="compositionally biased region" description="Acidic residues" evidence="1">
    <location>
        <begin position="83"/>
        <end position="114"/>
    </location>
</feature>
<feature type="region of interest" description="Disordered" evidence="1">
    <location>
        <begin position="415"/>
        <end position="472"/>
    </location>
</feature>
<feature type="region of interest" description="Disordered" evidence="1">
    <location>
        <begin position="201"/>
        <end position="224"/>
    </location>
</feature>
<feature type="compositionally biased region" description="Basic and acidic residues" evidence="1">
    <location>
        <begin position="56"/>
        <end position="66"/>
    </location>
</feature>
<feature type="compositionally biased region" description="Acidic residues" evidence="1">
    <location>
        <begin position="275"/>
        <end position="285"/>
    </location>
</feature>